<gene>
    <name evidence="4" type="ORF">H3Z82_09905</name>
</gene>
<dbReference type="InterPro" id="IPR049281">
    <property type="entry name" value="BVU_3817-like_C_sf"/>
</dbReference>
<dbReference type="EMBL" id="JACGLT010000006">
    <property type="protein sequence ID" value="MBA6153038.1"/>
    <property type="molecule type" value="Genomic_DNA"/>
</dbReference>
<evidence type="ECO:0000259" key="2">
    <source>
        <dbReference type="Pfam" id="PF18347"/>
    </source>
</evidence>
<dbReference type="AlphaFoldDB" id="A0A7W2M5D6"/>
<sequence length="181" mass="20164">MSLDKILSISGKPGLYKIVTQTRSGFVAESLLDNKRITVNIHSNVSVLSEIAMYTLTEEVPLREVLKKVRDKEEGKETSISHKDSKDKLEEYFFDVLPDYDEDRVYPSDIKKVIQWYNILQKNDLLSALDEEEEESSTATKKVEGAQAKTTAKSTAARNDAAKASSSKKGGTAKNTSARKT</sequence>
<evidence type="ECO:0000313" key="5">
    <source>
        <dbReference type="Proteomes" id="UP000541857"/>
    </source>
</evidence>
<feature type="domain" description="DUF5606" evidence="2">
    <location>
        <begin position="3"/>
        <end position="48"/>
    </location>
</feature>
<dbReference type="InterPro" id="IPR049280">
    <property type="entry name" value="DUF6852"/>
</dbReference>
<feature type="domain" description="DUF6852" evidence="3">
    <location>
        <begin position="51"/>
        <end position="120"/>
    </location>
</feature>
<evidence type="ECO:0000259" key="3">
    <source>
        <dbReference type="Pfam" id="PF21186"/>
    </source>
</evidence>
<evidence type="ECO:0000256" key="1">
    <source>
        <dbReference type="SAM" id="MobiDB-lite"/>
    </source>
</evidence>
<dbReference type="Pfam" id="PF21186">
    <property type="entry name" value="DUF6852"/>
    <property type="match status" value="1"/>
</dbReference>
<dbReference type="Gene3D" id="1.10.10.1650">
    <property type="match status" value="1"/>
</dbReference>
<proteinExistence type="predicted"/>
<dbReference type="Pfam" id="PF18347">
    <property type="entry name" value="DUF5606"/>
    <property type="match status" value="1"/>
</dbReference>
<dbReference type="InterPro" id="IPR041218">
    <property type="entry name" value="DUF5606"/>
</dbReference>
<evidence type="ECO:0000313" key="4">
    <source>
        <dbReference type="EMBL" id="MBA6153038.1"/>
    </source>
</evidence>
<comment type="caution">
    <text evidence="4">The sequence shown here is derived from an EMBL/GenBank/DDBJ whole genome shotgun (WGS) entry which is preliminary data.</text>
</comment>
<dbReference type="InterPro" id="IPR049282">
    <property type="entry name" value="BVU_3817_N_sf"/>
</dbReference>
<reference evidence="4 5" key="1">
    <citation type="submission" date="2020-07" db="EMBL/GenBank/DDBJ databases">
        <title>Bacterium isolated from marine sediment.</title>
        <authorList>
            <person name="Shang D."/>
        </authorList>
    </citation>
    <scope>NUCLEOTIDE SEQUENCE [LARGE SCALE GENOMIC DNA]</scope>
    <source>
        <strain evidence="4 5">F6074</strain>
    </source>
</reference>
<accession>A0A7W2M5D6</accession>
<keyword evidence="5" id="KW-1185">Reference proteome</keyword>
<feature type="region of interest" description="Disordered" evidence="1">
    <location>
        <begin position="130"/>
        <end position="181"/>
    </location>
</feature>
<dbReference type="Proteomes" id="UP000541857">
    <property type="component" value="Unassembled WGS sequence"/>
</dbReference>
<protein>
    <submittedName>
        <fullName evidence="4">DUF5606 domain-containing protein</fullName>
    </submittedName>
</protein>
<feature type="compositionally biased region" description="Low complexity" evidence="1">
    <location>
        <begin position="146"/>
        <end position="181"/>
    </location>
</feature>
<organism evidence="4 5">
    <name type="scientific">Gelidibacter maritimus</name>
    <dbReference type="NCBI Taxonomy" id="2761487"/>
    <lineage>
        <taxon>Bacteria</taxon>
        <taxon>Pseudomonadati</taxon>
        <taxon>Bacteroidota</taxon>
        <taxon>Flavobacteriia</taxon>
        <taxon>Flavobacteriales</taxon>
        <taxon>Flavobacteriaceae</taxon>
        <taxon>Gelidibacter</taxon>
    </lineage>
</organism>
<dbReference type="Gene3D" id="2.30.30.730">
    <property type="match status" value="1"/>
</dbReference>
<name>A0A7W2M5D6_9FLAO</name>